<dbReference type="SUPFAM" id="SSF48452">
    <property type="entry name" value="TPR-like"/>
    <property type="match status" value="1"/>
</dbReference>
<sequence length="578" mass="64475">MMKLQTCLKTYSKDQDKAISPQETIGRVREKLSGLNMKILSSTGRVDIDRLGIPVFISACGADARAIMPTRKQMGKGVSLEQAEASALMELIERFSFFSFFENQAPTLVSTWTDAKKISQEGKILPLIDIQELIRSAHDNIEAEVAEKILDLTELEFYPAIRILDGKELLVPLDWFRKLGEFNGSSAGNTDVESILQGCSELVERHVSCIADRTKPILPTIDLDSCTNPVLKDLIKKFQDNKIVLLLKDMSLGQALPTVAALAYDPATFPKTSEIVFTAGTASSPTKAAIRAITEVAQLGGDFATSSCYEASGLSKYMSHEEHEWLEKGELVALNTLPSVENNDIYQELLEFCKQLKEKQGLNLYSLSTTNPLLDISANYSFIPGFKFRERDVNASVGLFIGRLIVERYLPVEARKKIKKLAELQPNAHYLKFFNALINLEEKSSVEVAEEFIAAQSEQTDNESKALCAFYAGYAYSLVDEWKNAKKHFYEAVTLEPTMKEYWHRLGICFFKLGRYEQAAQAFQRILKDLDKGSALDYANLGICLAKLGQKKEAIDNLSIALTLDSSLDFAAKALEEL</sequence>
<keyword evidence="1" id="KW-0677">Repeat</keyword>
<keyword evidence="2 3" id="KW-0802">TPR repeat</keyword>
<feature type="repeat" description="TPR" evidence="3">
    <location>
        <begin position="466"/>
        <end position="499"/>
    </location>
</feature>
<dbReference type="AlphaFoldDB" id="A0A1M7S7K7"/>
<dbReference type="InterPro" id="IPR013105">
    <property type="entry name" value="TPR_2"/>
</dbReference>
<dbReference type="InterPro" id="IPR011990">
    <property type="entry name" value="TPR-like_helical_dom_sf"/>
</dbReference>
<proteinExistence type="predicted"/>
<feature type="domain" description="YcaO" evidence="4">
    <location>
        <begin position="75"/>
        <end position="432"/>
    </location>
</feature>
<dbReference type="Gene3D" id="3.30.1330.230">
    <property type="match status" value="1"/>
</dbReference>
<gene>
    <name evidence="5" type="ORF">SAMN02745728_00535</name>
</gene>
<dbReference type="EMBL" id="FRDI01000003">
    <property type="protein sequence ID" value="SHN54423.1"/>
    <property type="molecule type" value="Genomic_DNA"/>
</dbReference>
<dbReference type="Gene3D" id="3.30.40.250">
    <property type="match status" value="1"/>
</dbReference>
<dbReference type="Gene3D" id="3.30.160.660">
    <property type="match status" value="1"/>
</dbReference>
<protein>
    <submittedName>
        <fullName evidence="5">Ribosomal protein S12 methylthiotransferase accessory factor</fullName>
    </submittedName>
</protein>
<dbReference type="PANTHER" id="PTHR37809:SF1">
    <property type="entry name" value="RIBOSOMAL PROTEIN S12 METHYLTHIOTRANSFERASE ACCESSORY FACTOR YCAO"/>
    <property type="match status" value="1"/>
</dbReference>
<accession>A0A1M7S7K7</accession>
<dbReference type="PANTHER" id="PTHR37809">
    <property type="entry name" value="RIBOSOMAL PROTEIN S12 METHYLTHIOTRANSFERASE ACCESSORY FACTOR YCAO"/>
    <property type="match status" value="1"/>
</dbReference>
<dbReference type="SMART" id="SM00028">
    <property type="entry name" value="TPR"/>
    <property type="match status" value="3"/>
</dbReference>
<evidence type="ECO:0000259" key="4">
    <source>
        <dbReference type="PROSITE" id="PS51664"/>
    </source>
</evidence>
<evidence type="ECO:0000313" key="6">
    <source>
        <dbReference type="Proteomes" id="UP000186469"/>
    </source>
</evidence>
<keyword evidence="5" id="KW-0689">Ribosomal protein</keyword>
<dbReference type="Pfam" id="PF07719">
    <property type="entry name" value="TPR_2"/>
    <property type="match status" value="1"/>
</dbReference>
<dbReference type="STRING" id="1121455.SAMN02745728_00535"/>
<dbReference type="InterPro" id="IPR019734">
    <property type="entry name" value="TPR_rpt"/>
</dbReference>
<reference evidence="5 6" key="1">
    <citation type="submission" date="2016-12" db="EMBL/GenBank/DDBJ databases">
        <authorList>
            <person name="Song W.-J."/>
            <person name="Kurnit D.M."/>
        </authorList>
    </citation>
    <scope>NUCLEOTIDE SEQUENCE [LARGE SCALE GENOMIC DNA]</scope>
    <source>
        <strain evidence="5 6">DSM 11393</strain>
    </source>
</reference>
<dbReference type="PROSITE" id="PS51664">
    <property type="entry name" value="YCAO"/>
    <property type="match status" value="1"/>
</dbReference>
<evidence type="ECO:0000256" key="3">
    <source>
        <dbReference type="PROSITE-ProRule" id="PRU00339"/>
    </source>
</evidence>
<organism evidence="5 6">
    <name type="scientific">Desulfovibrio litoralis DSM 11393</name>
    <dbReference type="NCBI Taxonomy" id="1121455"/>
    <lineage>
        <taxon>Bacteria</taxon>
        <taxon>Pseudomonadati</taxon>
        <taxon>Thermodesulfobacteriota</taxon>
        <taxon>Desulfovibrionia</taxon>
        <taxon>Desulfovibrionales</taxon>
        <taxon>Desulfovibrionaceae</taxon>
        <taxon>Desulfovibrio</taxon>
    </lineage>
</organism>
<dbReference type="Proteomes" id="UP000186469">
    <property type="component" value="Unassembled WGS sequence"/>
</dbReference>
<evidence type="ECO:0000256" key="1">
    <source>
        <dbReference type="ARBA" id="ARBA00022737"/>
    </source>
</evidence>
<dbReference type="OrthoDB" id="5380721at2"/>
<dbReference type="PROSITE" id="PS50005">
    <property type="entry name" value="TPR"/>
    <property type="match status" value="2"/>
</dbReference>
<dbReference type="RefSeq" id="WP_072696241.1">
    <property type="nucleotide sequence ID" value="NZ_FRDI01000003.1"/>
</dbReference>
<keyword evidence="5" id="KW-0687">Ribonucleoprotein</keyword>
<dbReference type="Pfam" id="PF02624">
    <property type="entry name" value="YcaO"/>
    <property type="match status" value="1"/>
</dbReference>
<dbReference type="GO" id="GO:0016740">
    <property type="term" value="F:transferase activity"/>
    <property type="evidence" value="ECO:0007669"/>
    <property type="project" value="UniProtKB-KW"/>
</dbReference>
<evidence type="ECO:0000256" key="2">
    <source>
        <dbReference type="ARBA" id="ARBA00022803"/>
    </source>
</evidence>
<keyword evidence="5" id="KW-0808">Transferase</keyword>
<dbReference type="InterPro" id="IPR003776">
    <property type="entry name" value="YcaO-like_dom"/>
</dbReference>
<evidence type="ECO:0000313" key="5">
    <source>
        <dbReference type="EMBL" id="SHN54423.1"/>
    </source>
</evidence>
<dbReference type="GO" id="GO:0005840">
    <property type="term" value="C:ribosome"/>
    <property type="evidence" value="ECO:0007669"/>
    <property type="project" value="UniProtKB-KW"/>
</dbReference>
<name>A0A1M7S7K7_9BACT</name>
<dbReference type="Gene3D" id="1.25.40.10">
    <property type="entry name" value="Tetratricopeptide repeat domain"/>
    <property type="match status" value="1"/>
</dbReference>
<feature type="repeat" description="TPR" evidence="3">
    <location>
        <begin position="500"/>
        <end position="533"/>
    </location>
</feature>
<keyword evidence="6" id="KW-1185">Reference proteome</keyword>
<dbReference type="NCBIfam" id="TIGR00702">
    <property type="entry name" value="YcaO-type kinase domain"/>
    <property type="match status" value="1"/>
</dbReference>